<evidence type="ECO:0000313" key="7">
    <source>
        <dbReference type="EMBL" id="MBA5635897.1"/>
    </source>
</evidence>
<dbReference type="SMART" id="SM00283">
    <property type="entry name" value="MA"/>
    <property type="match status" value="1"/>
</dbReference>
<dbReference type="GO" id="GO:0005886">
    <property type="term" value="C:plasma membrane"/>
    <property type="evidence" value="ECO:0007669"/>
    <property type="project" value="TreeGrafter"/>
</dbReference>
<dbReference type="PROSITE" id="PS50885">
    <property type="entry name" value="HAMP"/>
    <property type="match status" value="1"/>
</dbReference>
<keyword evidence="4" id="KW-0807">Transducer</keyword>
<name>A0A7W2ENT1_9BURK</name>
<evidence type="ECO:0000259" key="6">
    <source>
        <dbReference type="PROSITE" id="PS50885"/>
    </source>
</evidence>
<comment type="subcellular location">
    <subcellularLocation>
        <location evidence="1">Membrane</location>
    </subcellularLocation>
</comment>
<dbReference type="Pfam" id="PF00672">
    <property type="entry name" value="HAMP"/>
    <property type="match status" value="1"/>
</dbReference>
<dbReference type="InterPro" id="IPR004090">
    <property type="entry name" value="Chemotax_Me-accpt_rcpt"/>
</dbReference>
<dbReference type="PANTHER" id="PTHR43531:SF14">
    <property type="entry name" value="METHYL-ACCEPTING CHEMOTAXIS PROTEIN I-RELATED"/>
    <property type="match status" value="1"/>
</dbReference>
<dbReference type="Pfam" id="PF00015">
    <property type="entry name" value="MCPsignal"/>
    <property type="match status" value="1"/>
</dbReference>
<evidence type="ECO:0000256" key="1">
    <source>
        <dbReference type="ARBA" id="ARBA00004370"/>
    </source>
</evidence>
<proteinExistence type="inferred from homology"/>
<evidence type="ECO:0000313" key="8">
    <source>
        <dbReference type="Proteomes" id="UP000534388"/>
    </source>
</evidence>
<dbReference type="PROSITE" id="PS50111">
    <property type="entry name" value="CHEMOTAXIS_TRANSDUC_2"/>
    <property type="match status" value="1"/>
</dbReference>
<keyword evidence="8" id="KW-1185">Reference proteome</keyword>
<evidence type="ECO:0000259" key="5">
    <source>
        <dbReference type="PROSITE" id="PS50111"/>
    </source>
</evidence>
<dbReference type="EMBL" id="JACEZT010000001">
    <property type="protein sequence ID" value="MBA5635897.1"/>
    <property type="molecule type" value="Genomic_DNA"/>
</dbReference>
<organism evidence="7 8">
    <name type="scientific">Rugamonas brunnea</name>
    <dbReference type="NCBI Taxonomy" id="2758569"/>
    <lineage>
        <taxon>Bacteria</taxon>
        <taxon>Pseudomonadati</taxon>
        <taxon>Pseudomonadota</taxon>
        <taxon>Betaproteobacteria</taxon>
        <taxon>Burkholderiales</taxon>
        <taxon>Oxalobacteraceae</taxon>
        <taxon>Telluria group</taxon>
        <taxon>Rugamonas</taxon>
    </lineage>
</organism>
<dbReference type="GO" id="GO:0006935">
    <property type="term" value="P:chemotaxis"/>
    <property type="evidence" value="ECO:0007669"/>
    <property type="project" value="InterPro"/>
</dbReference>
<feature type="domain" description="HAMP" evidence="6">
    <location>
        <begin position="190"/>
        <end position="242"/>
    </location>
</feature>
<reference evidence="7 8" key="1">
    <citation type="submission" date="2020-07" db="EMBL/GenBank/DDBJ databases">
        <title>Novel species isolated from subtropical streams in China.</title>
        <authorList>
            <person name="Lu H."/>
        </authorList>
    </citation>
    <scope>NUCLEOTIDE SEQUENCE [LARGE SCALE GENOMIC DNA]</scope>
    <source>
        <strain evidence="7 8">LX20W</strain>
    </source>
</reference>
<dbReference type="PRINTS" id="PR00260">
    <property type="entry name" value="CHEMTRNSDUCR"/>
</dbReference>
<dbReference type="InterPro" id="IPR051310">
    <property type="entry name" value="MCP_chemotaxis"/>
</dbReference>
<dbReference type="SMART" id="SM00304">
    <property type="entry name" value="HAMP"/>
    <property type="match status" value="1"/>
</dbReference>
<protein>
    <submittedName>
        <fullName evidence="7">HAMP domain-containing protein</fullName>
    </submittedName>
</protein>
<dbReference type="Proteomes" id="UP000534388">
    <property type="component" value="Unassembled WGS sequence"/>
</dbReference>
<dbReference type="InterPro" id="IPR004089">
    <property type="entry name" value="MCPsignal_dom"/>
</dbReference>
<sequence>MRFNEALVDYYKLSMDPQFETFYLIDSALVKSPTLTEALGRLRAKGSAVLAAKTATPEDRVTIAAMAAGIGELYDSAANSLRKSSEGDAAIKSQLDALEQTSQGAGRAVLQLVDQQLVQPEALTLAPADYFSQLTNAIDSQLKLNDAALDLVRSRVDARLAHLTAVRYEALAGMLVLAVLATFTCVAIVKSVTVPLAEAVEAAHRLAQGDLTVDFDAHSEDEAGQLMRALHAMVASLTSIVGTVRAGSDAIVSASTQMATDNADLSSRTESEASALEQTASALEQLASTVHQNAESARQANSLAASASDVAVRGGTVVAQVVETMESINASGREITNIIGIIDGIAFQTNILALNAAVEAARAGEQGRGFAVVATEVRNLAHRSAAAAKEIKTLIDASSEQSSAGAKLVQQAGATMDEIIGSISRVNHIVGEISTASSEQAIGIEQITEAVTHLDTVTQQNATMVEEEAAVAKSLNQQARELQSAVSVFKLGYTDGPKAAREKQQQQQRLKLAA</sequence>
<dbReference type="CDD" id="cd11386">
    <property type="entry name" value="MCP_signal"/>
    <property type="match status" value="1"/>
</dbReference>
<evidence type="ECO:0000256" key="2">
    <source>
        <dbReference type="ARBA" id="ARBA00022481"/>
    </source>
</evidence>
<dbReference type="Gene3D" id="1.10.287.950">
    <property type="entry name" value="Methyl-accepting chemotaxis protein"/>
    <property type="match status" value="1"/>
</dbReference>
<dbReference type="PANTHER" id="PTHR43531">
    <property type="entry name" value="PROTEIN ICFG"/>
    <property type="match status" value="1"/>
</dbReference>
<dbReference type="AlphaFoldDB" id="A0A7W2ENT1"/>
<evidence type="ECO:0000256" key="3">
    <source>
        <dbReference type="ARBA" id="ARBA00029447"/>
    </source>
</evidence>
<gene>
    <name evidence="7" type="ORF">H3H37_02385</name>
</gene>
<dbReference type="FunFam" id="1.10.287.950:FF:000001">
    <property type="entry name" value="Methyl-accepting chemotaxis sensory transducer"/>
    <property type="match status" value="1"/>
</dbReference>
<evidence type="ECO:0000256" key="4">
    <source>
        <dbReference type="PROSITE-ProRule" id="PRU00284"/>
    </source>
</evidence>
<comment type="caution">
    <text evidence="7">The sequence shown here is derived from an EMBL/GenBank/DDBJ whole genome shotgun (WGS) entry which is preliminary data.</text>
</comment>
<keyword evidence="2" id="KW-0488">Methylation</keyword>
<dbReference type="SUPFAM" id="SSF58104">
    <property type="entry name" value="Methyl-accepting chemotaxis protein (MCP) signaling domain"/>
    <property type="match status" value="1"/>
</dbReference>
<comment type="similarity">
    <text evidence="3">Belongs to the methyl-accepting chemotaxis (MCP) protein family.</text>
</comment>
<dbReference type="GO" id="GO:0007165">
    <property type="term" value="P:signal transduction"/>
    <property type="evidence" value="ECO:0007669"/>
    <property type="project" value="UniProtKB-KW"/>
</dbReference>
<dbReference type="CDD" id="cd06225">
    <property type="entry name" value="HAMP"/>
    <property type="match status" value="1"/>
</dbReference>
<dbReference type="InterPro" id="IPR003660">
    <property type="entry name" value="HAMP_dom"/>
</dbReference>
<accession>A0A7W2ENT1</accession>
<feature type="domain" description="Methyl-accepting transducer" evidence="5">
    <location>
        <begin position="247"/>
        <end position="476"/>
    </location>
</feature>
<dbReference type="GO" id="GO:0004888">
    <property type="term" value="F:transmembrane signaling receptor activity"/>
    <property type="evidence" value="ECO:0007669"/>
    <property type="project" value="InterPro"/>
</dbReference>